<dbReference type="SUPFAM" id="SSF47769">
    <property type="entry name" value="SAM/Pointed domain"/>
    <property type="match status" value="1"/>
</dbReference>
<evidence type="ECO:0000313" key="5">
    <source>
        <dbReference type="EMBL" id="MQW07354.1"/>
    </source>
</evidence>
<dbReference type="AlphaFoldDB" id="A0A6A7ZXJ2"/>
<evidence type="ECO:0000259" key="4">
    <source>
        <dbReference type="PROSITE" id="PS50125"/>
    </source>
</evidence>
<dbReference type="PROSITE" id="PS50125">
    <property type="entry name" value="GUANYLATE_CYCLASE_2"/>
    <property type="match status" value="1"/>
</dbReference>
<feature type="domain" description="SAM" evidence="3">
    <location>
        <begin position="32"/>
        <end position="91"/>
    </location>
</feature>
<dbReference type="Pfam" id="PF13191">
    <property type="entry name" value="AAA_16"/>
    <property type="match status" value="1"/>
</dbReference>
<dbReference type="EMBL" id="WISP01000180">
    <property type="protein sequence ID" value="MQW07354.1"/>
    <property type="molecule type" value="Genomic_DNA"/>
</dbReference>
<evidence type="ECO:0000256" key="2">
    <source>
        <dbReference type="ARBA" id="ARBA00022840"/>
    </source>
</evidence>
<dbReference type="SMART" id="SM00044">
    <property type="entry name" value="CYCc"/>
    <property type="match status" value="1"/>
</dbReference>
<gene>
    <name evidence="5" type="ORF">GHK45_27500</name>
</gene>
<reference evidence="5" key="1">
    <citation type="journal article" date="2013" name="Genome Biol.">
        <title>Comparative genomics of the core and accessory genomes of 48 Sinorhizobium strains comprising five genospecies.</title>
        <authorList>
            <person name="Sugawara M."/>
            <person name="Epstein B."/>
            <person name="Badgley B.D."/>
            <person name="Unno T."/>
            <person name="Xu L."/>
            <person name="Reese J."/>
            <person name="Gyaneshwar P."/>
            <person name="Denny R."/>
            <person name="Mudge J."/>
            <person name="Bharti A.K."/>
            <person name="Farmer A.D."/>
            <person name="May G.D."/>
            <person name="Woodward J.E."/>
            <person name="Medigue C."/>
            <person name="Vallenet D."/>
            <person name="Lajus A."/>
            <person name="Rouy Z."/>
            <person name="Martinez-Vaz B."/>
            <person name="Tiffin P."/>
            <person name="Young N.D."/>
            <person name="Sadowsky M.J."/>
        </authorList>
    </citation>
    <scope>NUCLEOTIDE SEQUENCE</scope>
    <source>
        <strain evidence="5">M30</strain>
    </source>
</reference>
<feature type="domain" description="Guanylate cyclase" evidence="4">
    <location>
        <begin position="117"/>
        <end position="246"/>
    </location>
</feature>
<dbReference type="Gene3D" id="3.40.50.300">
    <property type="entry name" value="P-loop containing nucleotide triphosphate hydrolases"/>
    <property type="match status" value="1"/>
</dbReference>
<dbReference type="PANTHER" id="PTHR16305:SF28">
    <property type="entry name" value="GUANYLATE CYCLASE DOMAIN-CONTAINING PROTEIN"/>
    <property type="match status" value="1"/>
</dbReference>
<dbReference type="GO" id="GO:0004016">
    <property type="term" value="F:adenylate cyclase activity"/>
    <property type="evidence" value="ECO:0007669"/>
    <property type="project" value="UniProtKB-ARBA"/>
</dbReference>
<dbReference type="InterPro" id="IPR013761">
    <property type="entry name" value="SAM/pointed_sf"/>
</dbReference>
<accession>A0A6A7ZXJ2</accession>
<dbReference type="PROSITE" id="PS50105">
    <property type="entry name" value="SAM_DOMAIN"/>
    <property type="match status" value="1"/>
</dbReference>
<protein>
    <submittedName>
        <fullName evidence="5">AAA family ATPase</fullName>
    </submittedName>
</protein>
<dbReference type="InterPro" id="IPR027417">
    <property type="entry name" value="P-loop_NTPase"/>
</dbReference>
<dbReference type="SMART" id="SM00454">
    <property type="entry name" value="SAM"/>
    <property type="match status" value="1"/>
</dbReference>
<dbReference type="Gene3D" id="1.25.40.10">
    <property type="entry name" value="Tetratricopeptide repeat domain"/>
    <property type="match status" value="1"/>
</dbReference>
<comment type="caution">
    <text evidence="5">The sequence shown here is derived from an EMBL/GenBank/DDBJ whole genome shotgun (WGS) entry which is preliminary data.</text>
</comment>
<evidence type="ECO:0000256" key="1">
    <source>
        <dbReference type="ARBA" id="ARBA00022741"/>
    </source>
</evidence>
<keyword evidence="1" id="KW-0547">Nucleotide-binding</keyword>
<dbReference type="Pfam" id="PF00211">
    <property type="entry name" value="Guanylate_cyc"/>
    <property type="match status" value="1"/>
</dbReference>
<dbReference type="InterPro" id="IPR011990">
    <property type="entry name" value="TPR-like_helical_dom_sf"/>
</dbReference>
<dbReference type="GO" id="GO:0005737">
    <property type="term" value="C:cytoplasm"/>
    <property type="evidence" value="ECO:0007669"/>
    <property type="project" value="TreeGrafter"/>
</dbReference>
<dbReference type="GO" id="GO:0005524">
    <property type="term" value="F:ATP binding"/>
    <property type="evidence" value="ECO:0007669"/>
    <property type="project" value="UniProtKB-KW"/>
</dbReference>
<evidence type="ECO:0000259" key="3">
    <source>
        <dbReference type="PROSITE" id="PS50105"/>
    </source>
</evidence>
<dbReference type="GO" id="GO:0009190">
    <property type="term" value="P:cyclic nucleotide biosynthetic process"/>
    <property type="evidence" value="ECO:0007669"/>
    <property type="project" value="InterPro"/>
</dbReference>
<dbReference type="SUPFAM" id="SSF55073">
    <property type="entry name" value="Nucleotide cyclase"/>
    <property type="match status" value="1"/>
</dbReference>
<proteinExistence type="predicted"/>
<dbReference type="Gene3D" id="3.30.70.1230">
    <property type="entry name" value="Nucleotide cyclase"/>
    <property type="match status" value="1"/>
</dbReference>
<dbReference type="Pfam" id="PF00536">
    <property type="entry name" value="SAM_1"/>
    <property type="match status" value="1"/>
</dbReference>
<dbReference type="SUPFAM" id="SSF52540">
    <property type="entry name" value="P-loop containing nucleoside triphosphate hydrolases"/>
    <property type="match status" value="1"/>
</dbReference>
<dbReference type="SUPFAM" id="SSF48452">
    <property type="entry name" value="TPR-like"/>
    <property type="match status" value="1"/>
</dbReference>
<dbReference type="Gene3D" id="1.10.150.50">
    <property type="entry name" value="Transcription Factor, Ets-1"/>
    <property type="match status" value="1"/>
</dbReference>
<sequence length="1159" mass="126993">MRSSLLGGVRIRDFWSMLKNLALRVNGEGAMDIGAWLRDQGLGQYEGTFRQNDIDPEVLRHLTAEDLIGLGVASVGHRRKLLAAIAALREVAEQPSGAAGFGATPVIVPEAERRQLTVMFVDLVESTRLSSRLDPEEMGELLRGYQRAVASAIARFEGHVAKYMGDGVLAYFGYPRAHEDEAERAVRAGLAAIEAVRKLQPPHGETLEARVGIATGLVVVGELIGEGAAREETVIGETPNLAARLQSVAEPGAVVVASATRHLIGGLFDLAELGFHPLKGFAASIPAWRVLGESSAESRFEALHGASLTPLVGREHDIVLLLKRWEAVKKGKGRVVLLAGEPGIGKSRLVRALRRRLEGEPHTTVSHYCSPYHQTSPLYPVIRLLERAAGFAAEDPPEVKLSKLEALLTQSTEEVADAAPLLAALLSVPADDRYQPLELSPHRQKKRMLEVLVDQLIGLAARQPVLVVYEDVHWADPTSLELLDLVVNRVQDSPVLVLITFRTEFLPPWTRYPHVTVLTLGRLSRRQAAEMVDRLTGRRVLPTEVLDQIVAKTDGVPLFVEELTRAILETSLLKDEGDHYALARPLSAISIPATLHESLLARLDRLAPAREVTQVAAAIGREFSHELLVTAAPLQTSEVEEALEDLIASGLVFRHGTPPQLTYSFKHALVRDAAYATLVRTKRQRLHAAIATAIEQRFPEMVQTQPELLAQHYAEAGRLEPAVNYWLRAGQAEIARSATTEAITHLTRGLELLGGLPDDAARWRKELELQVALSVALMTAKGWAAPEVGRANARARKLCERLGDKSRLFPVLYGDWVFHVVRAELEAGRKAGEELLRRAQEEREVSGETVGNRIAGTGAFLRGEIASAREYLERSLALYDPQQHRALAFLFAQDPRVAGLSVLSLTLFALGYPEQAQARSNEALADARELSHSNTLGFALLYGCILSQLRGDWREARHRADSLITLARAQGSPHFLGAGKIVQGWTLGQTGELPAASTKVQEGLASWQMTGARFLVPYFLSLLARVETQTEGAKRALDLLADALQRARETGERWFEAELHRLTGELMLQLPAFDRAEAEARLQHAVELARGQGADLWELRAATSLARLRIGQNRFGDAHHLLAPLCGKFAEGFATTDLQSAQRLLRETAGFNGAIRSSD</sequence>
<organism evidence="5">
    <name type="scientific">Rhizobium meliloti</name>
    <name type="common">Ensifer meliloti</name>
    <name type="synonym">Sinorhizobium meliloti</name>
    <dbReference type="NCBI Taxonomy" id="382"/>
    <lineage>
        <taxon>Bacteria</taxon>
        <taxon>Pseudomonadati</taxon>
        <taxon>Pseudomonadota</taxon>
        <taxon>Alphaproteobacteria</taxon>
        <taxon>Hyphomicrobiales</taxon>
        <taxon>Rhizobiaceae</taxon>
        <taxon>Sinorhizobium/Ensifer group</taxon>
        <taxon>Sinorhizobium</taxon>
    </lineage>
</organism>
<keyword evidence="2" id="KW-0067">ATP-binding</keyword>
<dbReference type="GO" id="GO:0035556">
    <property type="term" value="P:intracellular signal transduction"/>
    <property type="evidence" value="ECO:0007669"/>
    <property type="project" value="InterPro"/>
</dbReference>
<dbReference type="InterPro" id="IPR041664">
    <property type="entry name" value="AAA_16"/>
</dbReference>
<dbReference type="PANTHER" id="PTHR16305">
    <property type="entry name" value="TESTICULAR SOLUBLE ADENYLYL CYCLASE"/>
    <property type="match status" value="1"/>
</dbReference>
<dbReference type="InterPro" id="IPR001054">
    <property type="entry name" value="A/G_cyclase"/>
</dbReference>
<dbReference type="InterPro" id="IPR029787">
    <property type="entry name" value="Nucleotide_cyclase"/>
</dbReference>
<dbReference type="CDD" id="cd07302">
    <property type="entry name" value="CHD"/>
    <property type="match status" value="1"/>
</dbReference>
<name>A0A6A7ZXJ2_RHIML</name>
<dbReference type="CDD" id="cd09487">
    <property type="entry name" value="SAM_superfamily"/>
    <property type="match status" value="1"/>
</dbReference>
<dbReference type="InterPro" id="IPR001660">
    <property type="entry name" value="SAM"/>
</dbReference>